<evidence type="ECO:0000313" key="4">
    <source>
        <dbReference type="Proteomes" id="UP000240883"/>
    </source>
</evidence>
<gene>
    <name evidence="3" type="ORF">BS50DRAFT_256468</name>
</gene>
<keyword evidence="2" id="KW-0732">Signal</keyword>
<dbReference type="OrthoDB" id="301415at2759"/>
<reference evidence="3 4" key="1">
    <citation type="journal article" date="2018" name="Front. Microbiol.">
        <title>Genome-Wide Analysis of Corynespora cassiicola Leaf Fall Disease Putative Effectors.</title>
        <authorList>
            <person name="Lopez D."/>
            <person name="Ribeiro S."/>
            <person name="Label P."/>
            <person name="Fumanal B."/>
            <person name="Venisse J.S."/>
            <person name="Kohler A."/>
            <person name="de Oliveira R.R."/>
            <person name="Labutti K."/>
            <person name="Lipzen A."/>
            <person name="Lail K."/>
            <person name="Bauer D."/>
            <person name="Ohm R.A."/>
            <person name="Barry K.W."/>
            <person name="Spatafora J."/>
            <person name="Grigoriev I.V."/>
            <person name="Martin F.M."/>
            <person name="Pujade-Renaud V."/>
        </authorList>
    </citation>
    <scope>NUCLEOTIDE SEQUENCE [LARGE SCALE GENOMIC DNA]</scope>
    <source>
        <strain evidence="3 4">Philippines</strain>
    </source>
</reference>
<feature type="compositionally biased region" description="Basic and acidic residues" evidence="1">
    <location>
        <begin position="421"/>
        <end position="433"/>
    </location>
</feature>
<dbReference type="Proteomes" id="UP000240883">
    <property type="component" value="Unassembled WGS sequence"/>
</dbReference>
<feature type="signal peptide" evidence="2">
    <location>
        <begin position="1"/>
        <end position="19"/>
    </location>
</feature>
<dbReference type="AlphaFoldDB" id="A0A2T2P4K8"/>
<evidence type="ECO:0000256" key="2">
    <source>
        <dbReference type="SAM" id="SignalP"/>
    </source>
</evidence>
<dbReference type="EMBL" id="KZ678130">
    <property type="protein sequence ID" value="PSN72630.1"/>
    <property type="molecule type" value="Genomic_DNA"/>
</dbReference>
<proteinExistence type="predicted"/>
<feature type="region of interest" description="Disordered" evidence="1">
    <location>
        <begin position="399"/>
        <end position="440"/>
    </location>
</feature>
<accession>A0A2T2P4K8</accession>
<evidence type="ECO:0000256" key="1">
    <source>
        <dbReference type="SAM" id="MobiDB-lite"/>
    </source>
</evidence>
<name>A0A2T2P4K8_CORCC</name>
<feature type="compositionally biased region" description="Polar residues" evidence="1">
    <location>
        <begin position="409"/>
        <end position="419"/>
    </location>
</feature>
<protein>
    <submittedName>
        <fullName evidence="3">Uncharacterized protein</fullName>
    </submittedName>
</protein>
<evidence type="ECO:0000313" key="3">
    <source>
        <dbReference type="EMBL" id="PSN72630.1"/>
    </source>
</evidence>
<organism evidence="3 4">
    <name type="scientific">Corynespora cassiicola Philippines</name>
    <dbReference type="NCBI Taxonomy" id="1448308"/>
    <lineage>
        <taxon>Eukaryota</taxon>
        <taxon>Fungi</taxon>
        <taxon>Dikarya</taxon>
        <taxon>Ascomycota</taxon>
        <taxon>Pezizomycotina</taxon>
        <taxon>Dothideomycetes</taxon>
        <taxon>Pleosporomycetidae</taxon>
        <taxon>Pleosporales</taxon>
        <taxon>Corynesporascaceae</taxon>
        <taxon>Corynespora</taxon>
    </lineage>
</organism>
<sequence length="710" mass="77234">MRVHISLSFIFSPFFHSCAVVGFGTINEPAIVGQHCEHERITKAAFACPPGVAISDGRCFEELSLHQLAGRSGPEGRVGQGSNGAVGAPDMLDPVPEGPEAHCDNADFLDTAALGLKDPYPRTREEATAQLQTCVDHLRLRLAEGVDAADNIVDNLGRVIAPQVDISSRDCTFSFPELQMHVFSRSKCSAIEGFGRALHGVQDFYAHSNWADDAEAPFSPENPPGLKRNDTPVFLDLRGENNITDQVPRDLTTGCFGGLLTDGPVGKAGHPLEPGSLDCTGRITHHTLNKDNGLINEITGVTSIPGPNTPRGDFPGNFELAVRAAIRDSRRQWRHFREEIRRTYGTERGNIIICALVRDKPTEDCYGRRVVFLRDAANRVAEMQIPVHQWLLEEIEGKAHDEGPGEGLTEQNSTKSIGSSDELHEQRQDDTRGNLETNSPSDEALLLVSEGIDIGTALNELLKNATGLPFNKSSIVALTNTRDLHLGDQLAHVWRAGDEGIRVHIGLLPPEGAVPLGPELSNEVIAMEKAKEEDFITAVLRSGGTYSLLHGRSSMSSFLDHVISRGLSEYDNARDTATVLPAGLSISDYVTPESEPRRFSFDATEMDNIIIAVAPISTRLSLRICIRHVRKNAVIKELDIGLGGNATFMAQLGIEDIPRTDAWFELEVAHIDGDGLVGSGLFEVSIETVDALPHHDSDEDETDEGGHDEL</sequence>
<keyword evidence="4" id="KW-1185">Reference proteome</keyword>
<dbReference type="STRING" id="1448308.A0A2T2P4K8"/>
<feature type="chain" id="PRO_5015679138" evidence="2">
    <location>
        <begin position="20"/>
        <end position="710"/>
    </location>
</feature>